<keyword evidence="2" id="KW-1185">Reference proteome</keyword>
<gene>
    <name evidence="1" type="ORF">QFC22_002624</name>
</gene>
<dbReference type="EMBL" id="JASBWU010000006">
    <property type="protein sequence ID" value="KAJ9120693.1"/>
    <property type="molecule type" value="Genomic_DNA"/>
</dbReference>
<evidence type="ECO:0000313" key="1">
    <source>
        <dbReference type="EMBL" id="KAJ9120693.1"/>
    </source>
</evidence>
<evidence type="ECO:0000313" key="2">
    <source>
        <dbReference type="Proteomes" id="UP001243375"/>
    </source>
</evidence>
<sequence length="80" mass="8724">MSSSSATLGQNAETLSGPSPVEDSAFESWRTSLSQLTGLGLTPDEKLARDARIAAEREAGDWTQCEKWKNSLMTRSAYEL</sequence>
<organism evidence="1 2">
    <name type="scientific">Naganishia vaughanmartiniae</name>
    <dbReference type="NCBI Taxonomy" id="1424756"/>
    <lineage>
        <taxon>Eukaryota</taxon>
        <taxon>Fungi</taxon>
        <taxon>Dikarya</taxon>
        <taxon>Basidiomycota</taxon>
        <taxon>Agaricomycotina</taxon>
        <taxon>Tremellomycetes</taxon>
        <taxon>Filobasidiales</taxon>
        <taxon>Filobasidiaceae</taxon>
        <taxon>Naganishia</taxon>
    </lineage>
</organism>
<proteinExistence type="predicted"/>
<name>A0ACC2XAN2_9TREE</name>
<dbReference type="Proteomes" id="UP001243375">
    <property type="component" value="Unassembled WGS sequence"/>
</dbReference>
<accession>A0ACC2XAN2</accession>
<protein>
    <submittedName>
        <fullName evidence="1">Uncharacterized protein</fullName>
    </submittedName>
</protein>
<reference evidence="1" key="1">
    <citation type="submission" date="2023-04" db="EMBL/GenBank/DDBJ databases">
        <title>Draft Genome sequencing of Naganishia species isolated from polar environments using Oxford Nanopore Technology.</title>
        <authorList>
            <person name="Leo P."/>
            <person name="Venkateswaran K."/>
        </authorList>
    </citation>
    <scope>NUCLEOTIDE SEQUENCE</scope>
    <source>
        <strain evidence="1">MNA-CCFEE 5425</strain>
    </source>
</reference>
<comment type="caution">
    <text evidence="1">The sequence shown here is derived from an EMBL/GenBank/DDBJ whole genome shotgun (WGS) entry which is preliminary data.</text>
</comment>